<proteinExistence type="predicted"/>
<accession>D7GY81</accession>
<dbReference type="PhylomeDB" id="D7GY81"/>
<dbReference type="PROSITE" id="PS50158">
    <property type="entry name" value="ZF_CCHC"/>
    <property type="match status" value="1"/>
</dbReference>
<evidence type="ECO:0000259" key="3">
    <source>
        <dbReference type="PROSITE" id="PS50158"/>
    </source>
</evidence>
<feature type="compositionally biased region" description="Polar residues" evidence="2">
    <location>
        <begin position="26"/>
        <end position="38"/>
    </location>
</feature>
<evidence type="ECO:0000313" key="5">
    <source>
        <dbReference type="Proteomes" id="UP000007266"/>
    </source>
</evidence>
<dbReference type="GO" id="GO:0008270">
    <property type="term" value="F:zinc ion binding"/>
    <property type="evidence" value="ECO:0007669"/>
    <property type="project" value="UniProtKB-KW"/>
</dbReference>
<dbReference type="Proteomes" id="UP000007266">
    <property type="component" value="Unassembled WGS sequence"/>
</dbReference>
<evidence type="ECO:0000256" key="2">
    <source>
        <dbReference type="SAM" id="MobiDB-lite"/>
    </source>
</evidence>
<keyword evidence="1" id="KW-0862">Zinc</keyword>
<keyword evidence="1" id="KW-0863">Zinc-finger</keyword>
<dbReference type="HOGENOM" id="CLU_1051000_0_0_1"/>
<feature type="region of interest" description="Disordered" evidence="2">
    <location>
        <begin position="1"/>
        <end position="44"/>
    </location>
</feature>
<feature type="domain" description="CCHC-type" evidence="3">
    <location>
        <begin position="248"/>
        <end position="262"/>
    </location>
</feature>
<evidence type="ECO:0000313" key="4">
    <source>
        <dbReference type="EMBL" id="EFA13307.1"/>
    </source>
</evidence>
<keyword evidence="5" id="KW-1185">Reference proteome</keyword>
<dbReference type="OMA" id="NMLERMI"/>
<keyword evidence="1" id="KW-0479">Metal-binding</keyword>
<dbReference type="EMBL" id="KQ972729">
    <property type="protein sequence ID" value="EFA13307.1"/>
    <property type="molecule type" value="Genomic_DNA"/>
</dbReference>
<dbReference type="AlphaFoldDB" id="D7GY81"/>
<sequence>MSPLRRRKRRAVSSENESQVRRTEDNVSVSGTGTTQESDNAEKNGNVEVLLHFTEVISNFMENSNRRANSSTTGADAIPIFDPSNLELTSQKWCNKVDECRSIFQWTEETTIYFAIKKLKGLAEIWYRSLPVFLKTWDQWKKELQSAFPFHEDYCNMLERMIQRVKQPEENYVHYYYKKLSMLNELEIFGKRAVSCIIGGITDVLVRTSAKAGQYESPEMLLCYLSSLTETQILNTEFQRKSQETVMCYNCNKPGHKFRYCKMRN</sequence>
<gene>
    <name evidence="4" type="primary">AUGUSTUS-3.0.2_15998</name>
    <name evidence="4" type="ORF">TcasGA2_TC015998</name>
</gene>
<dbReference type="GO" id="GO:0003676">
    <property type="term" value="F:nucleic acid binding"/>
    <property type="evidence" value="ECO:0007669"/>
    <property type="project" value="InterPro"/>
</dbReference>
<dbReference type="InterPro" id="IPR036875">
    <property type="entry name" value="Znf_CCHC_sf"/>
</dbReference>
<reference evidence="4 5" key="1">
    <citation type="journal article" date="2008" name="Nature">
        <title>The genome of the model beetle and pest Tribolium castaneum.</title>
        <authorList>
            <consortium name="Tribolium Genome Sequencing Consortium"/>
            <person name="Richards S."/>
            <person name="Gibbs R.A."/>
            <person name="Weinstock G.M."/>
            <person name="Brown S.J."/>
            <person name="Denell R."/>
            <person name="Beeman R.W."/>
            <person name="Gibbs R."/>
            <person name="Beeman R.W."/>
            <person name="Brown S.J."/>
            <person name="Bucher G."/>
            <person name="Friedrich M."/>
            <person name="Grimmelikhuijzen C.J."/>
            <person name="Klingler M."/>
            <person name="Lorenzen M."/>
            <person name="Richards S."/>
            <person name="Roth S."/>
            <person name="Schroder R."/>
            <person name="Tautz D."/>
            <person name="Zdobnov E.M."/>
            <person name="Muzny D."/>
            <person name="Gibbs R.A."/>
            <person name="Weinstock G.M."/>
            <person name="Attaway T."/>
            <person name="Bell S."/>
            <person name="Buhay C.J."/>
            <person name="Chandrabose M.N."/>
            <person name="Chavez D."/>
            <person name="Clerk-Blankenburg K.P."/>
            <person name="Cree A."/>
            <person name="Dao M."/>
            <person name="Davis C."/>
            <person name="Chacko J."/>
            <person name="Dinh H."/>
            <person name="Dugan-Rocha S."/>
            <person name="Fowler G."/>
            <person name="Garner T.T."/>
            <person name="Garnes J."/>
            <person name="Gnirke A."/>
            <person name="Hawes A."/>
            <person name="Hernandez J."/>
            <person name="Hines S."/>
            <person name="Holder M."/>
            <person name="Hume J."/>
            <person name="Jhangiani S.N."/>
            <person name="Joshi V."/>
            <person name="Khan Z.M."/>
            <person name="Jackson L."/>
            <person name="Kovar C."/>
            <person name="Kowis A."/>
            <person name="Lee S."/>
            <person name="Lewis L.R."/>
            <person name="Margolis J."/>
            <person name="Morgan M."/>
            <person name="Nazareth L.V."/>
            <person name="Nguyen N."/>
            <person name="Okwuonu G."/>
            <person name="Parker D."/>
            <person name="Richards S."/>
            <person name="Ruiz S.J."/>
            <person name="Santibanez J."/>
            <person name="Savard J."/>
            <person name="Scherer S.E."/>
            <person name="Schneider B."/>
            <person name="Sodergren E."/>
            <person name="Tautz D."/>
            <person name="Vattahil S."/>
            <person name="Villasana D."/>
            <person name="White C.S."/>
            <person name="Wright R."/>
            <person name="Park Y."/>
            <person name="Beeman R.W."/>
            <person name="Lord J."/>
            <person name="Oppert B."/>
            <person name="Lorenzen M."/>
            <person name="Brown S."/>
            <person name="Wang L."/>
            <person name="Savard J."/>
            <person name="Tautz D."/>
            <person name="Richards S."/>
            <person name="Weinstock G."/>
            <person name="Gibbs R.A."/>
            <person name="Liu Y."/>
            <person name="Worley K."/>
            <person name="Weinstock G."/>
            <person name="Elsik C.G."/>
            <person name="Reese J.T."/>
            <person name="Elhaik E."/>
            <person name="Landan G."/>
            <person name="Graur D."/>
            <person name="Arensburger P."/>
            <person name="Atkinson P."/>
            <person name="Beeman R.W."/>
            <person name="Beidler J."/>
            <person name="Brown S.J."/>
            <person name="Demuth J.P."/>
            <person name="Drury D.W."/>
            <person name="Du Y.Z."/>
            <person name="Fujiwara H."/>
            <person name="Lorenzen M."/>
            <person name="Maselli V."/>
            <person name="Osanai M."/>
            <person name="Park Y."/>
            <person name="Robertson H.M."/>
            <person name="Tu Z."/>
            <person name="Wang J.J."/>
            <person name="Wang S."/>
            <person name="Richards S."/>
            <person name="Song H."/>
            <person name="Zhang L."/>
            <person name="Sodergren E."/>
            <person name="Werner D."/>
            <person name="Stanke M."/>
            <person name="Morgenstern B."/>
            <person name="Solovyev V."/>
            <person name="Kosarev P."/>
            <person name="Brown G."/>
            <person name="Chen H.C."/>
            <person name="Ermolaeva O."/>
            <person name="Hlavina W."/>
            <person name="Kapustin Y."/>
            <person name="Kiryutin B."/>
            <person name="Kitts P."/>
            <person name="Maglott D."/>
            <person name="Pruitt K."/>
            <person name="Sapojnikov V."/>
            <person name="Souvorov A."/>
            <person name="Mackey A.J."/>
            <person name="Waterhouse R.M."/>
            <person name="Wyder S."/>
            <person name="Zdobnov E.M."/>
            <person name="Zdobnov E.M."/>
            <person name="Wyder S."/>
            <person name="Kriventseva E.V."/>
            <person name="Kadowaki T."/>
            <person name="Bork P."/>
            <person name="Aranda M."/>
            <person name="Bao R."/>
            <person name="Beermann A."/>
            <person name="Berns N."/>
            <person name="Bolognesi R."/>
            <person name="Bonneton F."/>
            <person name="Bopp D."/>
            <person name="Brown S.J."/>
            <person name="Bucher G."/>
            <person name="Butts T."/>
            <person name="Chaumot A."/>
            <person name="Denell R.E."/>
            <person name="Ferrier D.E."/>
            <person name="Friedrich M."/>
            <person name="Gordon C.M."/>
            <person name="Jindra M."/>
            <person name="Klingler M."/>
            <person name="Lan Q."/>
            <person name="Lattorff H.M."/>
            <person name="Laudet V."/>
            <person name="von Levetsow C."/>
            <person name="Liu Z."/>
            <person name="Lutz R."/>
            <person name="Lynch J.A."/>
            <person name="da Fonseca R.N."/>
            <person name="Posnien N."/>
            <person name="Reuter R."/>
            <person name="Roth S."/>
            <person name="Savard J."/>
            <person name="Schinko J.B."/>
            <person name="Schmitt C."/>
            <person name="Schoppmeier M."/>
            <person name="Schroder R."/>
            <person name="Shippy T.D."/>
            <person name="Simonnet F."/>
            <person name="Marques-Souza H."/>
            <person name="Tautz D."/>
            <person name="Tomoyasu Y."/>
            <person name="Trauner J."/>
            <person name="Van der Zee M."/>
            <person name="Vervoort M."/>
            <person name="Wittkopp N."/>
            <person name="Wimmer E.A."/>
            <person name="Yang X."/>
            <person name="Jones A.K."/>
            <person name="Sattelle D.B."/>
            <person name="Ebert P.R."/>
            <person name="Nelson D."/>
            <person name="Scott J.G."/>
            <person name="Beeman R.W."/>
            <person name="Muthukrishnan S."/>
            <person name="Kramer K.J."/>
            <person name="Arakane Y."/>
            <person name="Beeman R.W."/>
            <person name="Zhu Q."/>
            <person name="Hogenkamp D."/>
            <person name="Dixit R."/>
            <person name="Oppert B."/>
            <person name="Jiang H."/>
            <person name="Zou Z."/>
            <person name="Marshall J."/>
            <person name="Elpidina E."/>
            <person name="Vinokurov K."/>
            <person name="Oppert C."/>
            <person name="Zou Z."/>
            <person name="Evans J."/>
            <person name="Lu Z."/>
            <person name="Zhao P."/>
            <person name="Sumathipala N."/>
            <person name="Altincicek B."/>
            <person name="Vilcinskas A."/>
            <person name="Williams M."/>
            <person name="Hultmark D."/>
            <person name="Hetru C."/>
            <person name="Jiang H."/>
            <person name="Grimmelikhuijzen C.J."/>
            <person name="Hauser F."/>
            <person name="Cazzamali G."/>
            <person name="Williamson M."/>
            <person name="Park Y."/>
            <person name="Li B."/>
            <person name="Tanaka Y."/>
            <person name="Predel R."/>
            <person name="Neupert S."/>
            <person name="Schachtner J."/>
            <person name="Verleyen P."/>
            <person name="Raible F."/>
            <person name="Bork P."/>
            <person name="Friedrich M."/>
            <person name="Walden K.K."/>
            <person name="Robertson H.M."/>
            <person name="Angeli S."/>
            <person name="Foret S."/>
            <person name="Bucher G."/>
            <person name="Schuetz S."/>
            <person name="Maleszka R."/>
            <person name="Wimmer E.A."/>
            <person name="Beeman R.W."/>
            <person name="Lorenzen M."/>
            <person name="Tomoyasu Y."/>
            <person name="Miller S.C."/>
            <person name="Grossmann D."/>
            <person name="Bucher G."/>
        </authorList>
    </citation>
    <scope>NUCLEOTIDE SEQUENCE [LARGE SCALE GENOMIC DNA]</scope>
    <source>
        <strain evidence="4 5">Georgia GA2</strain>
    </source>
</reference>
<dbReference type="SUPFAM" id="SSF57756">
    <property type="entry name" value="Retrovirus zinc finger-like domains"/>
    <property type="match status" value="1"/>
</dbReference>
<dbReference type="InParanoid" id="D7GY81"/>
<dbReference type="InterPro" id="IPR001878">
    <property type="entry name" value="Znf_CCHC"/>
</dbReference>
<reference evidence="4 5" key="2">
    <citation type="journal article" date="2010" name="Nucleic Acids Res.">
        <title>BeetleBase in 2010: revisions to provide comprehensive genomic information for Tribolium castaneum.</title>
        <authorList>
            <person name="Kim H.S."/>
            <person name="Murphy T."/>
            <person name="Xia J."/>
            <person name="Caragea D."/>
            <person name="Park Y."/>
            <person name="Beeman R.W."/>
            <person name="Lorenzen M.D."/>
            <person name="Butcher S."/>
            <person name="Manak J.R."/>
            <person name="Brown S.J."/>
        </authorList>
    </citation>
    <scope>NUCLEOTIDE SEQUENCE [LARGE SCALE GENOMIC DNA]</scope>
    <source>
        <strain evidence="4 5">Georgia GA2</strain>
    </source>
</reference>
<protein>
    <recommendedName>
        <fullName evidence="3">CCHC-type domain-containing protein</fullName>
    </recommendedName>
</protein>
<organism evidence="4 5">
    <name type="scientific">Tribolium castaneum</name>
    <name type="common">Red flour beetle</name>
    <dbReference type="NCBI Taxonomy" id="7070"/>
    <lineage>
        <taxon>Eukaryota</taxon>
        <taxon>Metazoa</taxon>
        <taxon>Ecdysozoa</taxon>
        <taxon>Arthropoda</taxon>
        <taxon>Hexapoda</taxon>
        <taxon>Insecta</taxon>
        <taxon>Pterygota</taxon>
        <taxon>Neoptera</taxon>
        <taxon>Endopterygota</taxon>
        <taxon>Coleoptera</taxon>
        <taxon>Polyphaga</taxon>
        <taxon>Cucujiformia</taxon>
        <taxon>Tenebrionidae</taxon>
        <taxon>Tenebrionidae incertae sedis</taxon>
        <taxon>Tribolium</taxon>
    </lineage>
</organism>
<feature type="compositionally biased region" description="Basic residues" evidence="2">
    <location>
        <begin position="1"/>
        <end position="11"/>
    </location>
</feature>
<name>D7GY81_TRICA</name>
<evidence type="ECO:0000256" key="1">
    <source>
        <dbReference type="PROSITE-ProRule" id="PRU00047"/>
    </source>
</evidence>